<feature type="chain" id="PRO_5009527388" description="Ricin B lectin domain-containing protein" evidence="1">
    <location>
        <begin position="20"/>
        <end position="306"/>
    </location>
</feature>
<dbReference type="AlphaFoldDB" id="A0A1F6WY70"/>
<accession>A0A1F6WY70</accession>
<reference evidence="2 3" key="1">
    <citation type="journal article" date="2016" name="Nat. Commun.">
        <title>Thousands of microbial genomes shed light on interconnected biogeochemical processes in an aquifer system.</title>
        <authorList>
            <person name="Anantharaman K."/>
            <person name="Brown C.T."/>
            <person name="Hug L.A."/>
            <person name="Sharon I."/>
            <person name="Castelle C.J."/>
            <person name="Probst A.J."/>
            <person name="Thomas B.C."/>
            <person name="Singh A."/>
            <person name="Wilkins M.J."/>
            <person name="Karaoz U."/>
            <person name="Brodie E.L."/>
            <person name="Williams K.H."/>
            <person name="Hubbard S.S."/>
            <person name="Banfield J.F."/>
        </authorList>
    </citation>
    <scope>NUCLEOTIDE SEQUENCE [LARGE SCALE GENOMIC DNA]</scope>
</reference>
<evidence type="ECO:0000256" key="1">
    <source>
        <dbReference type="SAM" id="SignalP"/>
    </source>
</evidence>
<sequence>MKKILLSLSMIAVVGVVVAGATGAFFSDTETSTGNTFTAGAIDLKVDSQCHYYQYVGGQSGPNGDGYVDVGCTDPDETGPVVMGNWSETDLENGVHKFFSFDDLKPGDKGEDTISLHVYDNDAWGRVLMTLGGSLDNTCTEPEGSAENNPGCDSDGELLSAMLPGFSMWLDQGSTPGFQCVGPDGVPVVSCPDTTEGDNVWQSYEGQPWSLTDEKEFSSVLTNAYNTGDGEDSCGDLGGSVDGHNNYLLCHGLALDGRMVGSTTYYFGLNWNLPWSTGNEVQTDSLSGDIAFEVEQHRNNPSPFDL</sequence>
<dbReference type="Proteomes" id="UP000177001">
    <property type="component" value="Unassembled WGS sequence"/>
</dbReference>
<feature type="signal peptide" evidence="1">
    <location>
        <begin position="1"/>
        <end position="19"/>
    </location>
</feature>
<dbReference type="NCBIfam" id="TIGR04088">
    <property type="entry name" value="cognate_SipW"/>
    <property type="match status" value="1"/>
</dbReference>
<evidence type="ECO:0000313" key="3">
    <source>
        <dbReference type="Proteomes" id="UP000177001"/>
    </source>
</evidence>
<evidence type="ECO:0008006" key="4">
    <source>
        <dbReference type="Google" id="ProtNLM"/>
    </source>
</evidence>
<gene>
    <name evidence="2" type="ORF">A3A91_01255</name>
</gene>
<dbReference type="InterPro" id="IPR022121">
    <property type="entry name" value="Peptidase_M73_camelysin"/>
</dbReference>
<evidence type="ECO:0000313" key="2">
    <source>
        <dbReference type="EMBL" id="OGI86828.1"/>
    </source>
</evidence>
<proteinExistence type="predicted"/>
<comment type="caution">
    <text evidence="2">The sequence shown here is derived from an EMBL/GenBank/DDBJ whole genome shotgun (WGS) entry which is preliminary data.</text>
</comment>
<name>A0A1F6WY70_9BACT</name>
<organism evidence="2 3">
    <name type="scientific">Candidatus Nomurabacteria bacterium RIFCSPLOWO2_01_FULL_36_16</name>
    <dbReference type="NCBI Taxonomy" id="1801767"/>
    <lineage>
        <taxon>Bacteria</taxon>
        <taxon>Candidatus Nomuraibacteriota</taxon>
    </lineage>
</organism>
<keyword evidence="1" id="KW-0732">Signal</keyword>
<dbReference type="InterPro" id="IPR023833">
    <property type="entry name" value="Signal_pept_SipW-depend-type"/>
</dbReference>
<protein>
    <recommendedName>
        <fullName evidence="4">Ricin B lectin domain-containing protein</fullName>
    </recommendedName>
</protein>
<dbReference type="EMBL" id="MFUR01000010">
    <property type="protein sequence ID" value="OGI86828.1"/>
    <property type="molecule type" value="Genomic_DNA"/>
</dbReference>
<dbReference type="Pfam" id="PF12389">
    <property type="entry name" value="Peptidase_M73"/>
    <property type="match status" value="1"/>
</dbReference>